<evidence type="ECO:0000256" key="7">
    <source>
        <dbReference type="ARBA" id="ARBA00023306"/>
    </source>
</evidence>
<evidence type="ECO:0000256" key="4">
    <source>
        <dbReference type="ARBA" id="ARBA00022692"/>
    </source>
</evidence>
<keyword evidence="5 8" id="KW-1133">Transmembrane helix</keyword>
<evidence type="ECO:0000256" key="1">
    <source>
        <dbReference type="ARBA" id="ARBA00004401"/>
    </source>
</evidence>
<organism evidence="10 11">
    <name type="scientific">Photobacterium gaetbulicola</name>
    <dbReference type="NCBI Taxonomy" id="1295392"/>
    <lineage>
        <taxon>Bacteria</taxon>
        <taxon>Pseudomonadati</taxon>
        <taxon>Pseudomonadota</taxon>
        <taxon>Gammaproteobacteria</taxon>
        <taxon>Vibrionales</taxon>
        <taxon>Vibrionaceae</taxon>
        <taxon>Photobacterium</taxon>
    </lineage>
</organism>
<dbReference type="GO" id="GO:0032153">
    <property type="term" value="C:cell division site"/>
    <property type="evidence" value="ECO:0007669"/>
    <property type="project" value="UniProtKB-UniRule"/>
</dbReference>
<dbReference type="HAMAP" id="MF_00910">
    <property type="entry name" value="FtsL"/>
    <property type="match status" value="1"/>
</dbReference>
<comment type="subcellular location">
    <subcellularLocation>
        <location evidence="8">Cell inner membrane</location>
        <topology evidence="8">Single-pass type II membrane protein</topology>
    </subcellularLocation>
    <subcellularLocation>
        <location evidence="1">Cell membrane</location>
        <topology evidence="1">Single-pass type II membrane protein</topology>
    </subcellularLocation>
    <text evidence="8">Localizes to the division septum where it forms a ring structure.</text>
</comment>
<evidence type="ECO:0000313" key="10">
    <source>
        <dbReference type="EMBL" id="KHT64605.1"/>
    </source>
</evidence>
<evidence type="ECO:0000256" key="3">
    <source>
        <dbReference type="ARBA" id="ARBA00022618"/>
    </source>
</evidence>
<dbReference type="PANTHER" id="PTHR37479:SF1">
    <property type="entry name" value="CELL DIVISION PROTEIN FTSL"/>
    <property type="match status" value="1"/>
</dbReference>
<dbReference type="GO" id="GO:0005886">
    <property type="term" value="C:plasma membrane"/>
    <property type="evidence" value="ECO:0007669"/>
    <property type="project" value="UniProtKB-SubCell"/>
</dbReference>
<dbReference type="InterPro" id="IPR011922">
    <property type="entry name" value="Cell_div_FtsL"/>
</dbReference>
<comment type="subunit">
    <text evidence="8">Part of a complex composed of FtsB, FtsL and FtsQ.</text>
</comment>
<keyword evidence="8" id="KW-0997">Cell inner membrane</keyword>
<keyword evidence="7 8" id="KW-0131">Cell cycle</keyword>
<dbReference type="NCBIfam" id="NF008040">
    <property type="entry name" value="PRK10772.1"/>
    <property type="match status" value="1"/>
</dbReference>
<dbReference type="GO" id="GO:0043093">
    <property type="term" value="P:FtsZ-dependent cytokinesis"/>
    <property type="evidence" value="ECO:0007669"/>
    <property type="project" value="UniProtKB-UniRule"/>
</dbReference>
<evidence type="ECO:0000313" key="11">
    <source>
        <dbReference type="Proteomes" id="UP000031278"/>
    </source>
</evidence>
<dbReference type="Pfam" id="PF04999">
    <property type="entry name" value="FtsL"/>
    <property type="match status" value="1"/>
</dbReference>
<protein>
    <recommendedName>
        <fullName evidence="8 9">Cell division protein FtsL</fullName>
    </recommendedName>
</protein>
<dbReference type="AlphaFoldDB" id="A0A0B9GIJ2"/>
<keyword evidence="4 8" id="KW-0812">Transmembrane</keyword>
<evidence type="ECO:0000256" key="2">
    <source>
        <dbReference type="ARBA" id="ARBA00022475"/>
    </source>
</evidence>
<evidence type="ECO:0000256" key="8">
    <source>
        <dbReference type="HAMAP-Rule" id="MF_00910"/>
    </source>
</evidence>
<reference evidence="10 11" key="1">
    <citation type="submission" date="2014-12" db="EMBL/GenBank/DDBJ databases">
        <title>Genome sequencing of Photobacterium gaetbulicola AD005a.</title>
        <authorList>
            <person name="Adrian T.G.S."/>
            <person name="Chan K.G."/>
        </authorList>
    </citation>
    <scope>NUCLEOTIDE SEQUENCE [LARGE SCALE GENOMIC DNA]</scope>
    <source>
        <strain evidence="10 11">AD005a</strain>
    </source>
</reference>
<evidence type="ECO:0000256" key="9">
    <source>
        <dbReference type="NCBIfam" id="TIGR02209"/>
    </source>
</evidence>
<gene>
    <name evidence="8" type="primary">ftsL</name>
    <name evidence="10" type="ORF">RJ45_05420</name>
</gene>
<dbReference type="PANTHER" id="PTHR37479">
    <property type="entry name" value="CELL DIVISION PROTEIN FTSL"/>
    <property type="match status" value="1"/>
</dbReference>
<dbReference type="EMBL" id="JWLZ01000059">
    <property type="protein sequence ID" value="KHT64605.1"/>
    <property type="molecule type" value="Genomic_DNA"/>
</dbReference>
<keyword evidence="2 8" id="KW-1003">Cell membrane</keyword>
<comment type="function">
    <text evidence="8">Essential cell division protein. May link together the upstream cell division proteins, which are predominantly cytoplasmic, with the downstream cell division proteins, which are predominantly periplasmic.</text>
</comment>
<evidence type="ECO:0000256" key="5">
    <source>
        <dbReference type="ARBA" id="ARBA00022989"/>
    </source>
</evidence>
<accession>A0A0B9GIJ2</accession>
<dbReference type="RefSeq" id="WP_039459271.1">
    <property type="nucleotide sequence ID" value="NZ_JWLZ01000059.1"/>
</dbReference>
<comment type="caution">
    <text evidence="10">The sequence shown here is derived from an EMBL/GenBank/DDBJ whole genome shotgun (WGS) entry which is preliminary data.</text>
</comment>
<keyword evidence="6 8" id="KW-0472">Membrane</keyword>
<dbReference type="NCBIfam" id="TIGR02209">
    <property type="entry name" value="ftsL_broad"/>
    <property type="match status" value="1"/>
</dbReference>
<name>A0A0B9GIJ2_9GAMM</name>
<sequence>MNQQPEPTDNLAQLIGRDLISIGRIPLILLVLVLISAMGVVLITHHSRQLIAQQEQLLIERDQLDIEWRNQILEESSLAEHSRIERLAEQEMEMQRPSRDSEIIVK</sequence>
<dbReference type="Proteomes" id="UP000031278">
    <property type="component" value="Unassembled WGS sequence"/>
</dbReference>
<evidence type="ECO:0000256" key="6">
    <source>
        <dbReference type="ARBA" id="ARBA00023136"/>
    </source>
</evidence>
<feature type="transmembrane region" description="Helical" evidence="8">
    <location>
        <begin position="20"/>
        <end position="43"/>
    </location>
</feature>
<keyword evidence="3 8" id="KW-0132">Cell division</keyword>
<proteinExistence type="inferred from homology"/>
<comment type="similarity">
    <text evidence="8">Belongs to the FtsL family.</text>
</comment>